<dbReference type="EMBL" id="JABKAU010000056">
    <property type="protein sequence ID" value="NVO33272.1"/>
    <property type="molecule type" value="Genomic_DNA"/>
</dbReference>
<dbReference type="Proteomes" id="UP000565521">
    <property type="component" value="Unassembled WGS sequence"/>
</dbReference>
<keyword evidence="2" id="KW-1185">Reference proteome</keyword>
<dbReference type="RefSeq" id="WP_176910081.1">
    <property type="nucleotide sequence ID" value="NZ_JABKAU010000056.1"/>
</dbReference>
<organism evidence="1 2">
    <name type="scientific">Hymenobacter lapidiphilus</name>
    <dbReference type="NCBI Taxonomy" id="2608003"/>
    <lineage>
        <taxon>Bacteria</taxon>
        <taxon>Pseudomonadati</taxon>
        <taxon>Bacteroidota</taxon>
        <taxon>Cytophagia</taxon>
        <taxon>Cytophagales</taxon>
        <taxon>Hymenobacteraceae</taxon>
        <taxon>Hymenobacter</taxon>
    </lineage>
</organism>
<name>A0A7Y7PT93_9BACT</name>
<evidence type="ECO:0000313" key="1">
    <source>
        <dbReference type="EMBL" id="NVO33272.1"/>
    </source>
</evidence>
<dbReference type="AlphaFoldDB" id="A0A7Y7PT93"/>
<evidence type="ECO:0000313" key="2">
    <source>
        <dbReference type="Proteomes" id="UP000565521"/>
    </source>
</evidence>
<accession>A0A7Y7PT93</accession>
<proteinExistence type="predicted"/>
<reference evidence="1 2" key="1">
    <citation type="submission" date="2020-05" db="EMBL/GenBank/DDBJ databases">
        <title>Hymenobacter terrestris sp. nov. and Hymenobacter lapidiphilus sp. nov., isolated from regoliths in Antarctica.</title>
        <authorList>
            <person name="Sedlacek I."/>
            <person name="Pantucek R."/>
            <person name="Zeman M."/>
            <person name="Holochova P."/>
            <person name="Kralova S."/>
            <person name="Stankova E."/>
            <person name="Sedo O."/>
            <person name="Micenkova L."/>
            <person name="Svec P."/>
            <person name="Gupta V."/>
            <person name="Sood U."/>
            <person name="Korpole U.S."/>
            <person name="Lal R."/>
        </authorList>
    </citation>
    <scope>NUCLEOTIDE SEQUENCE [LARGE SCALE GENOMIC DNA]</scope>
    <source>
        <strain evidence="1 2">P5342</strain>
    </source>
</reference>
<sequence length="55" mass="6137">MKADKTRKPQIGIQVEAEEKELFEAVAKARGTKVASLMKILMHDEARRLGISTPD</sequence>
<protein>
    <submittedName>
        <fullName evidence="1">Toxin-antitoxin system HicB family antitoxin</fullName>
    </submittedName>
</protein>
<gene>
    <name evidence="1" type="ORF">HW554_18855</name>
</gene>
<comment type="caution">
    <text evidence="1">The sequence shown here is derived from an EMBL/GenBank/DDBJ whole genome shotgun (WGS) entry which is preliminary data.</text>
</comment>